<dbReference type="KEGG" id="abas:ACPOL_4750"/>
<organism evidence="2 3">
    <name type="scientific">Acidisarcina polymorpha</name>
    <dbReference type="NCBI Taxonomy" id="2211140"/>
    <lineage>
        <taxon>Bacteria</taxon>
        <taxon>Pseudomonadati</taxon>
        <taxon>Acidobacteriota</taxon>
        <taxon>Terriglobia</taxon>
        <taxon>Terriglobales</taxon>
        <taxon>Acidobacteriaceae</taxon>
        <taxon>Acidisarcina</taxon>
    </lineage>
</organism>
<accession>A0A2Z5G4I6</accession>
<sequence>MIRGEVQGAMATLSEGESKLGPKDMGEVMKVVQQRIMAEGCGRRGSW</sequence>
<evidence type="ECO:0000313" key="2">
    <source>
        <dbReference type="EMBL" id="AXC14018.1"/>
    </source>
</evidence>
<reference evidence="2 3" key="1">
    <citation type="journal article" date="2018" name="Front. Microbiol.">
        <title>Hydrolytic Capabilities as a Key to Environmental Success: Chitinolytic and Cellulolytic Acidobacteria From Acidic Sub-arctic Soils and Boreal Peatlands.</title>
        <authorList>
            <person name="Belova S.E."/>
            <person name="Ravin N.V."/>
            <person name="Pankratov T.A."/>
            <person name="Rakitin A.L."/>
            <person name="Ivanova A.A."/>
            <person name="Beletsky A.V."/>
            <person name="Mardanov A.V."/>
            <person name="Sinninghe Damste J.S."/>
            <person name="Dedysh S.N."/>
        </authorList>
    </citation>
    <scope>NUCLEOTIDE SEQUENCE [LARGE SCALE GENOMIC DNA]</scope>
    <source>
        <strain evidence="2 3">SBC82</strain>
    </source>
</reference>
<dbReference type="EMBL" id="CP030840">
    <property type="protein sequence ID" value="AXC14018.1"/>
    <property type="molecule type" value="Genomic_DNA"/>
</dbReference>
<dbReference type="Proteomes" id="UP000253606">
    <property type="component" value="Chromosome"/>
</dbReference>
<feature type="region of interest" description="Disordered" evidence="1">
    <location>
        <begin position="1"/>
        <end position="24"/>
    </location>
</feature>
<keyword evidence="3" id="KW-1185">Reference proteome</keyword>
<name>A0A2Z5G4I6_9BACT</name>
<evidence type="ECO:0000313" key="3">
    <source>
        <dbReference type="Proteomes" id="UP000253606"/>
    </source>
</evidence>
<dbReference type="AlphaFoldDB" id="A0A2Z5G4I6"/>
<gene>
    <name evidence="2" type="ORF">ACPOL_4750</name>
</gene>
<protein>
    <submittedName>
        <fullName evidence="2">Uncharacterized protein</fullName>
    </submittedName>
</protein>
<evidence type="ECO:0000256" key="1">
    <source>
        <dbReference type="SAM" id="MobiDB-lite"/>
    </source>
</evidence>
<proteinExistence type="predicted"/>